<dbReference type="PANTHER" id="PTHR43300">
    <property type="entry name" value="ACETYLTRANSFERASE"/>
    <property type="match status" value="1"/>
</dbReference>
<dbReference type="SUPFAM" id="SSF51161">
    <property type="entry name" value="Trimeric LpxA-like enzymes"/>
    <property type="match status" value="1"/>
</dbReference>
<dbReference type="PANTHER" id="PTHR43300:SF10">
    <property type="entry name" value="2,3,4,5-TETRAHYDROPYRIDINE-2,6-DICARBOXYLATE N-ACETYLTRANSFERASE"/>
    <property type="match status" value="1"/>
</dbReference>
<organism evidence="1 2">
    <name type="scientific">Drouetiella hepatica Uher 2000/2452</name>
    <dbReference type="NCBI Taxonomy" id="904376"/>
    <lineage>
        <taxon>Bacteria</taxon>
        <taxon>Bacillati</taxon>
        <taxon>Cyanobacteriota</taxon>
        <taxon>Cyanophyceae</taxon>
        <taxon>Oculatellales</taxon>
        <taxon>Oculatellaceae</taxon>
        <taxon>Drouetiella</taxon>
    </lineage>
</organism>
<reference evidence="1" key="2">
    <citation type="journal article" date="2022" name="Microbiol. Resour. Announc.">
        <title>Metagenome Sequencing to Explore Phylogenomics of Terrestrial Cyanobacteria.</title>
        <authorList>
            <person name="Ward R.D."/>
            <person name="Stajich J.E."/>
            <person name="Johansen J.R."/>
            <person name="Huntemann M."/>
            <person name="Clum A."/>
            <person name="Foster B."/>
            <person name="Foster B."/>
            <person name="Roux S."/>
            <person name="Palaniappan K."/>
            <person name="Varghese N."/>
            <person name="Mukherjee S."/>
            <person name="Reddy T.B.K."/>
            <person name="Daum C."/>
            <person name="Copeland A."/>
            <person name="Chen I.A."/>
            <person name="Ivanova N.N."/>
            <person name="Kyrpides N.C."/>
            <person name="Shapiro N."/>
            <person name="Eloe-Fadrosh E.A."/>
            <person name="Pietrasiak N."/>
        </authorList>
    </citation>
    <scope>NUCLEOTIDE SEQUENCE</scope>
    <source>
        <strain evidence="1">UHER 2000/2452</strain>
    </source>
</reference>
<dbReference type="InterPro" id="IPR050179">
    <property type="entry name" value="Trans_hexapeptide_repeat"/>
</dbReference>
<name>A0A951QE52_9CYAN</name>
<protein>
    <submittedName>
        <fullName evidence="1">Acetyltransferase</fullName>
    </submittedName>
</protein>
<dbReference type="InterPro" id="IPR001451">
    <property type="entry name" value="Hexapep"/>
</dbReference>
<evidence type="ECO:0000313" key="1">
    <source>
        <dbReference type="EMBL" id="MBW4660910.1"/>
    </source>
</evidence>
<evidence type="ECO:0000313" key="2">
    <source>
        <dbReference type="Proteomes" id="UP000757435"/>
    </source>
</evidence>
<dbReference type="Proteomes" id="UP000757435">
    <property type="component" value="Unassembled WGS sequence"/>
</dbReference>
<gene>
    <name evidence="1" type="ORF">KME15_19725</name>
</gene>
<comment type="caution">
    <text evidence="1">The sequence shown here is derived from an EMBL/GenBank/DDBJ whole genome shotgun (WGS) entry which is preliminary data.</text>
</comment>
<dbReference type="EMBL" id="JAHHHD010000027">
    <property type="protein sequence ID" value="MBW4660910.1"/>
    <property type="molecule type" value="Genomic_DNA"/>
</dbReference>
<dbReference type="InterPro" id="IPR011004">
    <property type="entry name" value="Trimer_LpxA-like_sf"/>
</dbReference>
<proteinExistence type="predicted"/>
<dbReference type="CDD" id="cd03358">
    <property type="entry name" value="LbH_WxcM_N_like"/>
    <property type="match status" value="1"/>
</dbReference>
<dbReference type="AlphaFoldDB" id="A0A951QE52"/>
<accession>A0A951QE52</accession>
<reference evidence="1" key="1">
    <citation type="submission" date="2021-05" db="EMBL/GenBank/DDBJ databases">
        <authorList>
            <person name="Pietrasiak N."/>
            <person name="Ward R."/>
            <person name="Stajich J.E."/>
            <person name="Kurbessoian T."/>
        </authorList>
    </citation>
    <scope>NUCLEOTIDE SEQUENCE</scope>
    <source>
        <strain evidence="1">UHER 2000/2452</strain>
    </source>
</reference>
<dbReference type="Gene3D" id="2.160.10.10">
    <property type="entry name" value="Hexapeptide repeat proteins"/>
    <property type="match status" value="1"/>
</dbReference>
<sequence>MNARIHPTAIVEDNVAIGSGTSVWDSVHIRHSARIGEQCIIGEKTYIAYGVAIGDRVKINAFVYVCNAVTIEDGVMISAGTIFTNDRFPRATTVDLKQLRPSDPDEHTLPTLVREGATIGAGCTIGNDLSIGRFAMVGMGSLITKSVPDFHLAIGHPAKSIGCVCRCGQLLMRFPEVETFEEQIACPACDLKYAVKNREVIELTPPI</sequence>
<dbReference type="GO" id="GO:0031470">
    <property type="term" value="C:carboxysome"/>
    <property type="evidence" value="ECO:0007669"/>
    <property type="project" value="UniProtKB-ARBA"/>
</dbReference>
<dbReference type="GO" id="GO:0043886">
    <property type="term" value="F:structural constituent of carboxysome shell"/>
    <property type="evidence" value="ECO:0007669"/>
    <property type="project" value="UniProtKB-ARBA"/>
</dbReference>
<dbReference type="Pfam" id="PF14602">
    <property type="entry name" value="Hexapep_2"/>
    <property type="match status" value="1"/>
</dbReference>